<evidence type="ECO:0000313" key="2">
    <source>
        <dbReference type="Proteomes" id="UP000291117"/>
    </source>
</evidence>
<gene>
    <name evidence="1" type="ORF">EZ444_19635</name>
</gene>
<dbReference type="OrthoDB" id="766751at2"/>
<keyword evidence="2" id="KW-1185">Reference proteome</keyword>
<proteinExistence type="predicted"/>
<sequence>MEPQILSLENDKIMKKLDYQPTGLTNADLENPYGVLADFYGNNDLHEIREKLWQLYRSWVGHSTGFADGEENADMLFFYTQLIDVMNASYIYTEKKKLSPNS</sequence>
<reference evidence="1 2" key="1">
    <citation type="submission" date="2019-02" db="EMBL/GenBank/DDBJ databases">
        <title>Pedobacter sp. RP-3-8 sp. nov., isolated from Arctic soil.</title>
        <authorList>
            <person name="Dahal R.H."/>
        </authorList>
    </citation>
    <scope>NUCLEOTIDE SEQUENCE [LARGE SCALE GENOMIC DNA]</scope>
    <source>
        <strain evidence="1 2">RP-3-8</strain>
    </source>
</reference>
<dbReference type="Proteomes" id="UP000291117">
    <property type="component" value="Unassembled WGS sequence"/>
</dbReference>
<name>A0A4R0MYR0_9SPHI</name>
<accession>A0A4R0MYR0</accession>
<organism evidence="1 2">
    <name type="scientific">Pedobacter hiemivivus</name>
    <dbReference type="NCBI Taxonomy" id="2530454"/>
    <lineage>
        <taxon>Bacteria</taxon>
        <taxon>Pseudomonadati</taxon>
        <taxon>Bacteroidota</taxon>
        <taxon>Sphingobacteriia</taxon>
        <taxon>Sphingobacteriales</taxon>
        <taxon>Sphingobacteriaceae</taxon>
        <taxon>Pedobacter</taxon>
    </lineage>
</organism>
<dbReference type="AlphaFoldDB" id="A0A4R0MYR0"/>
<dbReference type="RefSeq" id="WP_131610852.1">
    <property type="nucleotide sequence ID" value="NZ_SJSM01000015.1"/>
</dbReference>
<protein>
    <submittedName>
        <fullName evidence="1">Uncharacterized protein</fullName>
    </submittedName>
</protein>
<evidence type="ECO:0000313" key="1">
    <source>
        <dbReference type="EMBL" id="TCC91114.1"/>
    </source>
</evidence>
<dbReference type="EMBL" id="SJSM01000015">
    <property type="protein sequence ID" value="TCC91114.1"/>
    <property type="molecule type" value="Genomic_DNA"/>
</dbReference>
<comment type="caution">
    <text evidence="1">The sequence shown here is derived from an EMBL/GenBank/DDBJ whole genome shotgun (WGS) entry which is preliminary data.</text>
</comment>